<name>A0A3B1KE95_ASTMX</name>
<evidence type="ECO:0000259" key="6">
    <source>
        <dbReference type="Pfam" id="PF07894"/>
    </source>
</evidence>
<dbReference type="FunCoup" id="A0A3B1KE95">
    <property type="interactions" value="1278"/>
</dbReference>
<dbReference type="Proteomes" id="UP000018467">
    <property type="component" value="Unassembled WGS sequence"/>
</dbReference>
<feature type="region of interest" description="Disordered" evidence="5">
    <location>
        <begin position="327"/>
        <end position="366"/>
    </location>
</feature>
<evidence type="ECO:0000256" key="1">
    <source>
        <dbReference type="ARBA" id="ARBA00004245"/>
    </source>
</evidence>
<dbReference type="FunFam" id="3.30.870.10:FF:000004">
    <property type="entry name" value="protein FAM83H isoform X2"/>
    <property type="match status" value="1"/>
</dbReference>
<accession>A0A3B1KE95</accession>
<dbReference type="InParanoid" id="A0A3B1KE95"/>
<keyword evidence="4" id="KW-0206">Cytoskeleton</keyword>
<dbReference type="GeneTree" id="ENSGT00940000158405"/>
<keyword evidence="3" id="KW-0963">Cytoplasm</keyword>
<dbReference type="PANTHER" id="PTHR16181">
    <property type="entry name" value="PROTEIN FAM83A-RELATED"/>
    <property type="match status" value="1"/>
</dbReference>
<dbReference type="GO" id="GO:0097431">
    <property type="term" value="C:mitotic spindle pole"/>
    <property type="evidence" value="ECO:0007669"/>
    <property type="project" value="TreeGrafter"/>
</dbReference>
<reference evidence="7" key="3">
    <citation type="submission" date="2025-08" db="UniProtKB">
        <authorList>
            <consortium name="Ensembl"/>
        </authorList>
    </citation>
    <scope>IDENTIFICATION</scope>
</reference>
<feature type="domain" description="Scaffolding anchor of CK1" evidence="6">
    <location>
        <begin position="22"/>
        <end position="290"/>
    </location>
</feature>
<evidence type="ECO:0000313" key="8">
    <source>
        <dbReference type="Proteomes" id="UP000018467"/>
    </source>
</evidence>
<dbReference type="GO" id="GO:0032006">
    <property type="term" value="P:regulation of TOR signaling"/>
    <property type="evidence" value="ECO:0007669"/>
    <property type="project" value="TreeGrafter"/>
</dbReference>
<dbReference type="GO" id="GO:0070372">
    <property type="term" value="P:regulation of ERK1 and ERK2 cascade"/>
    <property type="evidence" value="ECO:0007669"/>
    <property type="project" value="TreeGrafter"/>
</dbReference>
<dbReference type="GO" id="GO:0007165">
    <property type="term" value="P:signal transduction"/>
    <property type="evidence" value="ECO:0007669"/>
    <property type="project" value="TreeGrafter"/>
</dbReference>
<dbReference type="AlphaFoldDB" id="A0A3B1KE95"/>
<organism evidence="7 8">
    <name type="scientific">Astyanax mexicanus</name>
    <name type="common">Blind cave fish</name>
    <name type="synonym">Astyanax fasciatus mexicanus</name>
    <dbReference type="NCBI Taxonomy" id="7994"/>
    <lineage>
        <taxon>Eukaryota</taxon>
        <taxon>Metazoa</taxon>
        <taxon>Chordata</taxon>
        <taxon>Craniata</taxon>
        <taxon>Vertebrata</taxon>
        <taxon>Euteleostomi</taxon>
        <taxon>Actinopterygii</taxon>
        <taxon>Neopterygii</taxon>
        <taxon>Teleostei</taxon>
        <taxon>Ostariophysi</taxon>
        <taxon>Characiformes</taxon>
        <taxon>Characoidei</taxon>
        <taxon>Acestrorhamphidae</taxon>
        <taxon>Acestrorhamphinae</taxon>
        <taxon>Astyanax</taxon>
    </lineage>
</organism>
<dbReference type="Pfam" id="PF07894">
    <property type="entry name" value="SACK1"/>
    <property type="match status" value="1"/>
</dbReference>
<reference evidence="8" key="2">
    <citation type="journal article" date="2014" name="Nat. Commun.">
        <title>The cavefish genome reveals candidate genes for eye loss.</title>
        <authorList>
            <person name="McGaugh S.E."/>
            <person name="Gross J.B."/>
            <person name="Aken B."/>
            <person name="Blin M."/>
            <person name="Borowsky R."/>
            <person name="Chalopin D."/>
            <person name="Hinaux H."/>
            <person name="Jeffery W.R."/>
            <person name="Keene A."/>
            <person name="Ma L."/>
            <person name="Minx P."/>
            <person name="Murphy D."/>
            <person name="O'Quin K.E."/>
            <person name="Retaux S."/>
            <person name="Rohner N."/>
            <person name="Searle S.M."/>
            <person name="Stahl B.A."/>
            <person name="Tabin C."/>
            <person name="Volff J.N."/>
            <person name="Yoshizawa M."/>
            <person name="Warren W.C."/>
        </authorList>
    </citation>
    <scope>NUCLEOTIDE SEQUENCE [LARGE SCALE GENOMIC DNA]</scope>
    <source>
        <strain evidence="8">female</strain>
    </source>
</reference>
<dbReference type="InterPro" id="IPR050944">
    <property type="entry name" value="FAM83"/>
</dbReference>
<feature type="compositionally biased region" description="Basic and acidic residues" evidence="5">
    <location>
        <begin position="343"/>
        <end position="354"/>
    </location>
</feature>
<evidence type="ECO:0000256" key="5">
    <source>
        <dbReference type="SAM" id="MobiDB-lite"/>
    </source>
</evidence>
<dbReference type="STRING" id="7994.ENSAMXP00000052370"/>
<reference evidence="7" key="4">
    <citation type="submission" date="2025-09" db="UniProtKB">
        <authorList>
            <consortium name="Ensembl"/>
        </authorList>
    </citation>
    <scope>IDENTIFICATION</scope>
</reference>
<dbReference type="Gene3D" id="3.30.870.10">
    <property type="entry name" value="Endonuclease Chain A"/>
    <property type="match status" value="1"/>
</dbReference>
<evidence type="ECO:0000256" key="4">
    <source>
        <dbReference type="ARBA" id="ARBA00023212"/>
    </source>
</evidence>
<evidence type="ECO:0000313" key="7">
    <source>
        <dbReference type="Ensembl" id="ENSAMXP00000052370.1"/>
    </source>
</evidence>
<dbReference type="Bgee" id="ENSAMXG00000036827">
    <property type="expression patterns" value="Expressed in embryo and 13 other cell types or tissues"/>
</dbReference>
<dbReference type="PANTHER" id="PTHR16181:SF29">
    <property type="entry name" value="PROTEIN FAM83A-RELATED"/>
    <property type="match status" value="1"/>
</dbReference>
<keyword evidence="8" id="KW-1185">Reference proteome</keyword>
<feature type="region of interest" description="Disordered" evidence="5">
    <location>
        <begin position="422"/>
        <end position="460"/>
    </location>
</feature>
<protein>
    <submittedName>
        <fullName evidence="7">Family with sequence similarity 83 member D</fullName>
    </submittedName>
</protein>
<sequence length="545" mass="60214">MALSQTLEDSPLWRSGGPRPERGLPAGYSEQHRLALEVLVSGGAEAFRDFLRRERLPCFLSAAELRGILGSAAPPAFSSSSEDSGCEQSAAGDGSSLTYFPEVSDLEPPLLELGWPAFTAGSFRGVTRAVAHFQHAYGDSIYCCKEAARRMIRSAKEVIAIVTDSLTDLDIFRDLQEVSSRRVPVYIVLDQSSLPEFLEMCKTLNVRLDELQYMRVRTITGSVYYLRSGARITGKVHERFMLIDGNRVATGSYRFNWTDGKLNSSNLIELSGQITESFDEEFRILYAQSLPVSPAVSYSIRSSAVYDHLLPKTPKLQSSRALLLQSARLTSTPNKPHPPQNEQIREREVEERKSSAVSDTSTLGEDWMEKELQQNIITGELPCLESDTKKSPSLHSVGVMTSASAAPVRHISTQTSLVKNSVVQTETHSISTPHSHSSSPSSSSSTTSSSQSVDDPAPQTLEISSLTRRSNLRECFCRLAKERQTHYTTIRSKLDHMMLLLTHRCEQADVGLSIGAGLQRAHRDATQAAREAVYMGTWPRARGLQ</sequence>
<reference evidence="8" key="1">
    <citation type="submission" date="2013-03" db="EMBL/GenBank/DDBJ databases">
        <authorList>
            <person name="Jeffery W."/>
            <person name="Warren W."/>
            <person name="Wilson R.K."/>
        </authorList>
    </citation>
    <scope>NUCLEOTIDE SEQUENCE</scope>
    <source>
        <strain evidence="8">female</strain>
    </source>
</reference>
<proteinExistence type="inferred from homology"/>
<dbReference type="SUPFAM" id="SSF56024">
    <property type="entry name" value="Phospholipase D/nuclease"/>
    <property type="match status" value="1"/>
</dbReference>
<dbReference type="GO" id="GO:1902480">
    <property type="term" value="P:protein localization to mitotic spindle"/>
    <property type="evidence" value="ECO:0007669"/>
    <property type="project" value="TreeGrafter"/>
</dbReference>
<comment type="similarity">
    <text evidence="2">Belongs to the FAM83 family.</text>
</comment>
<dbReference type="Ensembl" id="ENSAMXT00000035490.1">
    <property type="protein sequence ID" value="ENSAMXP00000052370.1"/>
    <property type="gene ID" value="ENSAMXG00000036827.1"/>
</dbReference>
<feature type="region of interest" description="Disordered" evidence="5">
    <location>
        <begin position="1"/>
        <end position="26"/>
    </location>
</feature>
<evidence type="ECO:0000256" key="2">
    <source>
        <dbReference type="ARBA" id="ARBA00006937"/>
    </source>
</evidence>
<feature type="compositionally biased region" description="Low complexity" evidence="5">
    <location>
        <begin position="427"/>
        <end position="452"/>
    </location>
</feature>
<evidence type="ECO:0000256" key="3">
    <source>
        <dbReference type="ARBA" id="ARBA00022490"/>
    </source>
</evidence>
<dbReference type="GO" id="GO:0005829">
    <property type="term" value="C:cytosol"/>
    <property type="evidence" value="ECO:0007669"/>
    <property type="project" value="TreeGrafter"/>
</dbReference>
<comment type="subcellular location">
    <subcellularLocation>
        <location evidence="1">Cytoplasm</location>
        <location evidence="1">Cytoskeleton</location>
    </subcellularLocation>
</comment>
<dbReference type="GO" id="GO:1902808">
    <property type="term" value="P:positive regulation of cell cycle G1/S phase transition"/>
    <property type="evidence" value="ECO:0007669"/>
    <property type="project" value="TreeGrafter"/>
</dbReference>
<dbReference type="InterPro" id="IPR012461">
    <property type="entry name" value="SACK1"/>
</dbReference>
<dbReference type="GO" id="GO:0019901">
    <property type="term" value="F:protein kinase binding"/>
    <property type="evidence" value="ECO:0007669"/>
    <property type="project" value="TreeGrafter"/>
</dbReference>